<dbReference type="AlphaFoldDB" id="A0A4Q7Z0R6"/>
<evidence type="ECO:0000259" key="8">
    <source>
        <dbReference type="PROSITE" id="PS51332"/>
    </source>
</evidence>
<sequence length="499" mass="55648">MADVLLTHSYHLAHDSKQFKKMRPYPPLGTLYAATALRSAGISVAVYDTMFAEPVTGFQAALEEHRPQIVVIYEDDFNFVTKMCLTHMRELASKLATMARLAGITVIAHGSDATDHSREYLDNGVDFVLNGEAEQSLTDLCDALLHSRHLPELSGLVHYSAVDGSLESSLPAPTNPSWATLPRAARELIDLEPYRRAWTQAHGYFSTNIVASRGCPYRCEWCAKPISGNRYQLRAPEEVAEEIRELKTFFGVQHIWFGDDVFALDRHWVEKFASVVEAHGEVVPFKIQSRADLMSDTNVSALRRAGCIEVWMGVESGSQTILDAMKKGLKLSAVHAARERLAANGIRACYFLQFGYPGEGWAEICETVKLVRDTRPDDIGVSLSYPLPGTRFFERVQAQLGSKRNWIDSDDLCTIHIASYNDPFYHALRDALHAEVASWHASSGSSDAAEYESLWTRVYEMEPVCRNTNILSLPAESSHGDTQSAFMPLEDLIVGARRS</sequence>
<keyword evidence="11" id="KW-1185">Reference proteome</keyword>
<dbReference type="InterPro" id="IPR051198">
    <property type="entry name" value="BchE-like"/>
</dbReference>
<keyword evidence="6" id="KW-0408">Iron</keyword>
<accession>A0A4Q7Z0R6</accession>
<evidence type="ECO:0000256" key="2">
    <source>
        <dbReference type="ARBA" id="ARBA00022603"/>
    </source>
</evidence>
<dbReference type="EMBL" id="SHKW01000001">
    <property type="protein sequence ID" value="RZU43113.1"/>
    <property type="molecule type" value="Genomic_DNA"/>
</dbReference>
<dbReference type="Gene3D" id="3.40.50.280">
    <property type="entry name" value="Cobalamin-binding domain"/>
    <property type="match status" value="1"/>
</dbReference>
<dbReference type="SFLD" id="SFLDS00029">
    <property type="entry name" value="Radical_SAM"/>
    <property type="match status" value="1"/>
</dbReference>
<dbReference type="SFLD" id="SFLDG01082">
    <property type="entry name" value="B12-binding_domain_containing"/>
    <property type="match status" value="1"/>
</dbReference>
<name>A0A4Q7Z0R6_9BACT</name>
<evidence type="ECO:0000256" key="6">
    <source>
        <dbReference type="ARBA" id="ARBA00023004"/>
    </source>
</evidence>
<dbReference type="Pfam" id="PF04055">
    <property type="entry name" value="Radical_SAM"/>
    <property type="match status" value="1"/>
</dbReference>
<comment type="cofactor">
    <cofactor evidence="1">
        <name>[4Fe-4S] cluster</name>
        <dbReference type="ChEBI" id="CHEBI:49883"/>
    </cofactor>
</comment>
<dbReference type="GO" id="GO:0031419">
    <property type="term" value="F:cobalamin binding"/>
    <property type="evidence" value="ECO:0007669"/>
    <property type="project" value="InterPro"/>
</dbReference>
<evidence type="ECO:0000313" key="11">
    <source>
        <dbReference type="Proteomes" id="UP000292958"/>
    </source>
</evidence>
<dbReference type="PANTHER" id="PTHR43409">
    <property type="entry name" value="ANAEROBIC MAGNESIUM-PROTOPORPHYRIN IX MONOMETHYL ESTER CYCLASE-RELATED"/>
    <property type="match status" value="1"/>
</dbReference>
<dbReference type="InterPro" id="IPR006638">
    <property type="entry name" value="Elp3/MiaA/NifB-like_rSAM"/>
</dbReference>
<keyword evidence="5" id="KW-0479">Metal-binding</keyword>
<dbReference type="GO" id="GO:0051539">
    <property type="term" value="F:4 iron, 4 sulfur cluster binding"/>
    <property type="evidence" value="ECO:0007669"/>
    <property type="project" value="UniProtKB-KW"/>
</dbReference>
<dbReference type="SFLD" id="SFLDG01123">
    <property type="entry name" value="methyltransferase_(Class_B)"/>
    <property type="match status" value="1"/>
</dbReference>
<dbReference type="InterPro" id="IPR034466">
    <property type="entry name" value="Methyltransferase_Class_B"/>
</dbReference>
<dbReference type="RefSeq" id="WP_165420201.1">
    <property type="nucleotide sequence ID" value="NZ_SHKW01000001.1"/>
</dbReference>
<dbReference type="PANTHER" id="PTHR43409:SF7">
    <property type="entry name" value="BLL1977 PROTEIN"/>
    <property type="match status" value="1"/>
</dbReference>
<dbReference type="GO" id="GO:0003824">
    <property type="term" value="F:catalytic activity"/>
    <property type="evidence" value="ECO:0007669"/>
    <property type="project" value="InterPro"/>
</dbReference>
<evidence type="ECO:0000256" key="7">
    <source>
        <dbReference type="ARBA" id="ARBA00023014"/>
    </source>
</evidence>
<feature type="domain" description="B12-binding" evidence="8">
    <location>
        <begin position="1"/>
        <end position="151"/>
    </location>
</feature>
<keyword evidence="7" id="KW-0411">Iron-sulfur</keyword>
<evidence type="ECO:0000256" key="4">
    <source>
        <dbReference type="ARBA" id="ARBA00022691"/>
    </source>
</evidence>
<keyword evidence="2" id="KW-0489">Methyltransferase</keyword>
<comment type="caution">
    <text evidence="10">The sequence shown here is derived from an EMBL/GenBank/DDBJ whole genome shotgun (WGS) entry which is preliminary data.</text>
</comment>
<dbReference type="Proteomes" id="UP000292958">
    <property type="component" value="Unassembled WGS sequence"/>
</dbReference>
<gene>
    <name evidence="10" type="ORF">BDD14_4741</name>
</gene>
<dbReference type="SMART" id="SM00729">
    <property type="entry name" value="Elp3"/>
    <property type="match status" value="1"/>
</dbReference>
<proteinExistence type="predicted"/>
<dbReference type="InterPro" id="IPR007197">
    <property type="entry name" value="rSAM"/>
</dbReference>
<dbReference type="PROSITE" id="PS51918">
    <property type="entry name" value="RADICAL_SAM"/>
    <property type="match status" value="1"/>
</dbReference>
<dbReference type="CDD" id="cd01335">
    <property type="entry name" value="Radical_SAM"/>
    <property type="match status" value="1"/>
</dbReference>
<reference evidence="10 11" key="1">
    <citation type="submission" date="2019-02" db="EMBL/GenBank/DDBJ databases">
        <title>Genomic Encyclopedia of Archaeal and Bacterial Type Strains, Phase II (KMG-II): from individual species to whole genera.</title>
        <authorList>
            <person name="Goeker M."/>
        </authorList>
    </citation>
    <scope>NUCLEOTIDE SEQUENCE [LARGE SCALE GENOMIC DNA]</scope>
    <source>
        <strain evidence="10 11">DSM 18101</strain>
    </source>
</reference>
<dbReference type="SUPFAM" id="SSF102114">
    <property type="entry name" value="Radical SAM enzymes"/>
    <property type="match status" value="1"/>
</dbReference>
<dbReference type="Gene3D" id="3.80.30.20">
    <property type="entry name" value="tm_1862 like domain"/>
    <property type="match status" value="1"/>
</dbReference>
<protein>
    <submittedName>
        <fullName evidence="10">Radical SAM superfamily enzyme YgiQ (UPF0313 family)</fullName>
    </submittedName>
</protein>
<dbReference type="InterPro" id="IPR023404">
    <property type="entry name" value="rSAM_horseshoe"/>
</dbReference>
<dbReference type="GO" id="GO:0005829">
    <property type="term" value="C:cytosol"/>
    <property type="evidence" value="ECO:0007669"/>
    <property type="project" value="TreeGrafter"/>
</dbReference>
<dbReference type="InterPro" id="IPR058240">
    <property type="entry name" value="rSAM_sf"/>
</dbReference>
<keyword evidence="3" id="KW-0808">Transferase</keyword>
<organism evidence="10 11">
    <name type="scientific">Edaphobacter modestus</name>
    <dbReference type="NCBI Taxonomy" id="388466"/>
    <lineage>
        <taxon>Bacteria</taxon>
        <taxon>Pseudomonadati</taxon>
        <taxon>Acidobacteriota</taxon>
        <taxon>Terriglobia</taxon>
        <taxon>Terriglobales</taxon>
        <taxon>Acidobacteriaceae</taxon>
        <taxon>Edaphobacter</taxon>
    </lineage>
</organism>
<dbReference type="Pfam" id="PF02310">
    <property type="entry name" value="B12-binding"/>
    <property type="match status" value="1"/>
</dbReference>
<dbReference type="PROSITE" id="PS51332">
    <property type="entry name" value="B12_BINDING"/>
    <property type="match status" value="1"/>
</dbReference>
<dbReference type="InterPro" id="IPR006158">
    <property type="entry name" value="Cobalamin-bd"/>
</dbReference>
<evidence type="ECO:0000256" key="1">
    <source>
        <dbReference type="ARBA" id="ARBA00001966"/>
    </source>
</evidence>
<evidence type="ECO:0000313" key="10">
    <source>
        <dbReference type="EMBL" id="RZU43113.1"/>
    </source>
</evidence>
<evidence type="ECO:0000256" key="3">
    <source>
        <dbReference type="ARBA" id="ARBA00022679"/>
    </source>
</evidence>
<evidence type="ECO:0000259" key="9">
    <source>
        <dbReference type="PROSITE" id="PS51918"/>
    </source>
</evidence>
<dbReference type="GO" id="GO:0046872">
    <property type="term" value="F:metal ion binding"/>
    <property type="evidence" value="ECO:0007669"/>
    <property type="project" value="UniProtKB-KW"/>
</dbReference>
<keyword evidence="4" id="KW-0949">S-adenosyl-L-methionine</keyword>
<feature type="domain" description="Radical SAM core" evidence="9">
    <location>
        <begin position="201"/>
        <end position="422"/>
    </location>
</feature>
<evidence type="ECO:0000256" key="5">
    <source>
        <dbReference type="ARBA" id="ARBA00022723"/>
    </source>
</evidence>